<dbReference type="OrthoDB" id="9782587at2"/>
<evidence type="ECO:0000256" key="3">
    <source>
        <dbReference type="ARBA" id="ARBA00022452"/>
    </source>
</evidence>
<dbReference type="InterPro" id="IPR036942">
    <property type="entry name" value="Beta-barrel_TonB_sf"/>
</dbReference>
<evidence type="ECO:0000256" key="9">
    <source>
        <dbReference type="RuleBase" id="RU003357"/>
    </source>
</evidence>
<dbReference type="PROSITE" id="PS52016">
    <property type="entry name" value="TONB_DEPENDENT_REC_3"/>
    <property type="match status" value="1"/>
</dbReference>
<keyword evidence="6 8" id="KW-0472">Membrane</keyword>
<dbReference type="Pfam" id="PF00593">
    <property type="entry name" value="TonB_dep_Rec_b-barrel"/>
    <property type="match status" value="1"/>
</dbReference>
<dbReference type="EMBL" id="PISP01000001">
    <property type="protein sequence ID" value="PKD44810.1"/>
    <property type="molecule type" value="Genomic_DNA"/>
</dbReference>
<reference evidence="12 13" key="1">
    <citation type="submission" date="2017-11" db="EMBL/GenBank/DDBJ databases">
        <title>Rhodohalobacter 15182 sp. nov., isolated from a salt lake.</title>
        <authorList>
            <person name="Han S."/>
        </authorList>
    </citation>
    <scope>NUCLEOTIDE SEQUENCE [LARGE SCALE GENOMIC DNA]</scope>
    <source>
        <strain evidence="12 13">15182</strain>
    </source>
</reference>
<keyword evidence="4 8" id="KW-0812">Transmembrane</keyword>
<dbReference type="PANTHER" id="PTHR30069:SF28">
    <property type="entry name" value="TONB-DEPENDENT RECEPTOR YNCD-RELATED"/>
    <property type="match status" value="1"/>
</dbReference>
<comment type="caution">
    <text evidence="12">The sequence shown here is derived from an EMBL/GenBank/DDBJ whole genome shotgun (WGS) entry which is preliminary data.</text>
</comment>
<evidence type="ECO:0000256" key="4">
    <source>
        <dbReference type="ARBA" id="ARBA00022692"/>
    </source>
</evidence>
<dbReference type="Pfam" id="PF07715">
    <property type="entry name" value="Plug"/>
    <property type="match status" value="1"/>
</dbReference>
<evidence type="ECO:0008006" key="14">
    <source>
        <dbReference type="Google" id="ProtNLM"/>
    </source>
</evidence>
<dbReference type="Gene3D" id="2.40.170.20">
    <property type="entry name" value="TonB-dependent receptor, beta-barrel domain"/>
    <property type="match status" value="1"/>
</dbReference>
<dbReference type="PANTHER" id="PTHR30069">
    <property type="entry name" value="TONB-DEPENDENT OUTER MEMBRANE RECEPTOR"/>
    <property type="match status" value="1"/>
</dbReference>
<dbReference type="SUPFAM" id="SSF56935">
    <property type="entry name" value="Porins"/>
    <property type="match status" value="1"/>
</dbReference>
<evidence type="ECO:0000256" key="6">
    <source>
        <dbReference type="ARBA" id="ARBA00023136"/>
    </source>
</evidence>
<dbReference type="AlphaFoldDB" id="A0A2N0VKV3"/>
<feature type="domain" description="TonB-dependent receptor plug" evidence="11">
    <location>
        <begin position="73"/>
        <end position="169"/>
    </location>
</feature>
<evidence type="ECO:0000259" key="11">
    <source>
        <dbReference type="Pfam" id="PF07715"/>
    </source>
</evidence>
<dbReference type="GO" id="GO:0015344">
    <property type="term" value="F:siderophore uptake transmembrane transporter activity"/>
    <property type="evidence" value="ECO:0007669"/>
    <property type="project" value="TreeGrafter"/>
</dbReference>
<keyword evidence="13" id="KW-1185">Reference proteome</keyword>
<accession>A0A2N0VKV3</accession>
<gene>
    <name evidence="12" type="ORF">CWD77_04930</name>
</gene>
<evidence type="ECO:0000256" key="5">
    <source>
        <dbReference type="ARBA" id="ARBA00023077"/>
    </source>
</evidence>
<sequence length="680" mass="75612">MKTNIRYARAATLLLFITSFLFFGSELLYAQQQQTTDSLRVDLEEIVVESSYSNITIDRAPLSVSYKLRNPHELISRPAATMDELTFALPGVFISNRENYALGERMTIRGLGWRSQFGVRGVQVIMDDIPLTVADGQTIMNMVDPAMVSRVELLRGPSATFWGNSSGGVLHLSTRPRADAPTFQYRGYAGSHSSVKQELKLNTNIGNARLYGYGTYFETDGFRDHSAARIFRGGLNFEKPVGIRSRLLIRTAFTSMPKAQHPGALTAEDASSTPTAATPNFVSSSAGKAFDQGMLSASFIQEQMRGIWDVTAHAAYRDLDNPLPFGYIGLDRLAGGTRTTYEFTTLPFDLNFGAEVKFQQDDRLETDNIDGERGNDVEVQQTETVTNGALFGRIAIPISDRLTTSFGLRSDWLHFNTNDEIGIAQEGDRTFFSLNPSAGLAYRFNQARWFFNFSTSFESPTTTELVNRPEGGNGFNKNVEPEKTIGLETGVQGNQGRFSYDFTVFAMQVEDLLFPYQTEENGPTFFRNEGNTRHYGVESTVGVALLPNLQADLMVTFLSATFNNGEYDGNDIPGVAPFRFGSIITYTPGIHNFSLDNEWIGSYFANNVNSIKNDSYTLFNFRWSATLENIFSGVTVNPFIAIQNIFDTRYNTSVAINAFGGRFFEPGSDRNFRAGLQIGF</sequence>
<organism evidence="12 13">
    <name type="scientific">Rhodohalobacter barkolensis</name>
    <dbReference type="NCBI Taxonomy" id="2053187"/>
    <lineage>
        <taxon>Bacteria</taxon>
        <taxon>Pseudomonadati</taxon>
        <taxon>Balneolota</taxon>
        <taxon>Balneolia</taxon>
        <taxon>Balneolales</taxon>
        <taxon>Balneolaceae</taxon>
        <taxon>Rhodohalobacter</taxon>
    </lineage>
</organism>
<keyword evidence="5 9" id="KW-0798">TonB box</keyword>
<dbReference type="GO" id="GO:0009279">
    <property type="term" value="C:cell outer membrane"/>
    <property type="evidence" value="ECO:0007669"/>
    <property type="project" value="UniProtKB-SubCell"/>
</dbReference>
<dbReference type="InterPro" id="IPR039426">
    <property type="entry name" value="TonB-dep_rcpt-like"/>
</dbReference>
<evidence type="ECO:0000313" key="13">
    <source>
        <dbReference type="Proteomes" id="UP000233398"/>
    </source>
</evidence>
<dbReference type="InterPro" id="IPR012910">
    <property type="entry name" value="Plug_dom"/>
</dbReference>
<feature type="domain" description="TonB-dependent receptor-like beta-barrel" evidence="10">
    <location>
        <begin position="277"/>
        <end position="622"/>
    </location>
</feature>
<dbReference type="Proteomes" id="UP000233398">
    <property type="component" value="Unassembled WGS sequence"/>
</dbReference>
<evidence type="ECO:0000256" key="7">
    <source>
        <dbReference type="ARBA" id="ARBA00023237"/>
    </source>
</evidence>
<dbReference type="Gene3D" id="2.170.130.10">
    <property type="entry name" value="TonB-dependent receptor, plug domain"/>
    <property type="match status" value="1"/>
</dbReference>
<evidence type="ECO:0000259" key="10">
    <source>
        <dbReference type="Pfam" id="PF00593"/>
    </source>
</evidence>
<dbReference type="InterPro" id="IPR037066">
    <property type="entry name" value="Plug_dom_sf"/>
</dbReference>
<evidence type="ECO:0000313" key="12">
    <source>
        <dbReference type="EMBL" id="PKD44810.1"/>
    </source>
</evidence>
<keyword evidence="2 8" id="KW-0813">Transport</keyword>
<proteinExistence type="inferred from homology"/>
<evidence type="ECO:0000256" key="1">
    <source>
        <dbReference type="ARBA" id="ARBA00004571"/>
    </source>
</evidence>
<protein>
    <recommendedName>
        <fullName evidence="14">TonB-dependent receptor</fullName>
    </recommendedName>
</protein>
<keyword evidence="7 8" id="KW-0998">Cell outer membrane</keyword>
<evidence type="ECO:0000256" key="8">
    <source>
        <dbReference type="PROSITE-ProRule" id="PRU01360"/>
    </source>
</evidence>
<keyword evidence="3 8" id="KW-1134">Transmembrane beta strand</keyword>
<evidence type="ECO:0000256" key="2">
    <source>
        <dbReference type="ARBA" id="ARBA00022448"/>
    </source>
</evidence>
<dbReference type="InterPro" id="IPR000531">
    <property type="entry name" value="Beta-barrel_TonB"/>
</dbReference>
<comment type="subcellular location">
    <subcellularLocation>
        <location evidence="1 8">Cell outer membrane</location>
        <topology evidence="1 8">Multi-pass membrane protein</topology>
    </subcellularLocation>
</comment>
<dbReference type="GO" id="GO:0044718">
    <property type="term" value="P:siderophore transmembrane transport"/>
    <property type="evidence" value="ECO:0007669"/>
    <property type="project" value="TreeGrafter"/>
</dbReference>
<comment type="similarity">
    <text evidence="8 9">Belongs to the TonB-dependent receptor family.</text>
</comment>
<dbReference type="RefSeq" id="WP_101072098.1">
    <property type="nucleotide sequence ID" value="NZ_PISP01000001.1"/>
</dbReference>
<name>A0A2N0VKV3_9BACT</name>